<dbReference type="PANTHER" id="PTHR33544">
    <property type="entry name" value="DUF4005 DOMAIN-CONTAINING PROTEIN-RELATED"/>
    <property type="match status" value="1"/>
</dbReference>
<proteinExistence type="predicted"/>
<protein>
    <submittedName>
        <fullName evidence="1">Uncharacterized protein</fullName>
    </submittedName>
</protein>
<reference evidence="2" key="1">
    <citation type="submission" date="2016-06" db="EMBL/GenBank/DDBJ databases">
        <title>Parallel loss of symbiosis genes in relatives of nitrogen-fixing non-legume Parasponia.</title>
        <authorList>
            <person name="Van Velzen R."/>
            <person name="Holmer R."/>
            <person name="Bu F."/>
            <person name="Rutten L."/>
            <person name="Van Zeijl A."/>
            <person name="Liu W."/>
            <person name="Santuari L."/>
            <person name="Cao Q."/>
            <person name="Sharma T."/>
            <person name="Shen D."/>
            <person name="Roswanjaya Y."/>
            <person name="Wardhani T."/>
            <person name="Kalhor M.S."/>
            <person name="Jansen J."/>
            <person name="Van den Hoogen J."/>
            <person name="Gungor B."/>
            <person name="Hartog M."/>
            <person name="Hontelez J."/>
            <person name="Verver J."/>
            <person name="Yang W.-C."/>
            <person name="Schijlen E."/>
            <person name="Repin R."/>
            <person name="Schilthuizen M."/>
            <person name="Schranz E."/>
            <person name="Heidstra R."/>
            <person name="Miyata K."/>
            <person name="Fedorova E."/>
            <person name="Kohlen W."/>
            <person name="Bisseling T."/>
            <person name="Smit S."/>
            <person name="Geurts R."/>
        </authorList>
    </citation>
    <scope>NUCLEOTIDE SEQUENCE [LARGE SCALE GENOMIC DNA]</scope>
    <source>
        <strain evidence="2">cv. WU1-14</strain>
    </source>
</reference>
<comment type="caution">
    <text evidence="1">The sequence shown here is derived from an EMBL/GenBank/DDBJ whole genome shotgun (WGS) entry which is preliminary data.</text>
</comment>
<dbReference type="PANTHER" id="PTHR33544:SF14">
    <property type="entry name" value="PROTEIN, PUTATIVE-RELATED"/>
    <property type="match status" value="1"/>
</dbReference>
<keyword evidence="2" id="KW-1185">Reference proteome</keyword>
<name>A0A2P5AMW0_PARAD</name>
<organism evidence="1 2">
    <name type="scientific">Parasponia andersonii</name>
    <name type="common">Sponia andersonii</name>
    <dbReference type="NCBI Taxonomy" id="3476"/>
    <lineage>
        <taxon>Eukaryota</taxon>
        <taxon>Viridiplantae</taxon>
        <taxon>Streptophyta</taxon>
        <taxon>Embryophyta</taxon>
        <taxon>Tracheophyta</taxon>
        <taxon>Spermatophyta</taxon>
        <taxon>Magnoliopsida</taxon>
        <taxon>eudicotyledons</taxon>
        <taxon>Gunneridae</taxon>
        <taxon>Pentapetalae</taxon>
        <taxon>rosids</taxon>
        <taxon>fabids</taxon>
        <taxon>Rosales</taxon>
        <taxon>Cannabaceae</taxon>
        <taxon>Parasponia</taxon>
    </lineage>
</organism>
<dbReference type="OrthoDB" id="738796at2759"/>
<dbReference type="EMBL" id="JXTB01000514">
    <property type="protein sequence ID" value="PON37883.1"/>
    <property type="molecule type" value="Genomic_DNA"/>
</dbReference>
<dbReference type="AlphaFoldDB" id="A0A2P5AMW0"/>
<accession>A0A2P5AMW0</accession>
<evidence type="ECO:0000313" key="1">
    <source>
        <dbReference type="EMBL" id="PON37883.1"/>
    </source>
</evidence>
<evidence type="ECO:0000313" key="2">
    <source>
        <dbReference type="Proteomes" id="UP000237105"/>
    </source>
</evidence>
<dbReference type="InterPro" id="IPR040344">
    <property type="entry name" value="At3g17950-like"/>
</dbReference>
<gene>
    <name evidence="1" type="ORF">PanWU01x14_317040</name>
</gene>
<dbReference type="Proteomes" id="UP000237105">
    <property type="component" value="Unassembled WGS sequence"/>
</dbReference>
<sequence>MDQEIPSGWPLGLEIMNVRLQVVGSSPSAAVERYSLHAPSDSFSSFSSSNLDTESTASFFQDHSVSLGRLIGIGPSDRGRLYIPNPIRFEEHGGVSRRGPQPDVSKGHEVDLCGRICIPLLVCALVKINKSKSKEKRQGE</sequence>